<dbReference type="SUPFAM" id="SSF141523">
    <property type="entry name" value="L,D-transpeptidase catalytic domain-like"/>
    <property type="match status" value="1"/>
</dbReference>
<feature type="domain" description="L,D-TPase catalytic" evidence="8">
    <location>
        <begin position="37"/>
        <end position="169"/>
    </location>
</feature>
<comment type="pathway">
    <text evidence="1 7">Cell wall biogenesis; peptidoglycan biosynthesis.</text>
</comment>
<evidence type="ECO:0000313" key="9">
    <source>
        <dbReference type="EMBL" id="QBG37691.1"/>
    </source>
</evidence>
<evidence type="ECO:0000256" key="2">
    <source>
        <dbReference type="ARBA" id="ARBA00005992"/>
    </source>
</evidence>
<name>A0A4P6P7R7_9GAMM</name>
<protein>
    <recommendedName>
        <fullName evidence="8">L,D-TPase catalytic domain-containing protein</fullName>
    </recommendedName>
</protein>
<evidence type="ECO:0000256" key="6">
    <source>
        <dbReference type="ARBA" id="ARBA00023316"/>
    </source>
</evidence>
<dbReference type="GO" id="GO:0004180">
    <property type="term" value="F:carboxypeptidase activity"/>
    <property type="evidence" value="ECO:0007669"/>
    <property type="project" value="UniProtKB-ARBA"/>
</dbReference>
<dbReference type="PANTHER" id="PTHR36699:SF1">
    <property type="entry name" value="L,D-TRANSPEPTIDASE YAFK-RELATED"/>
    <property type="match status" value="1"/>
</dbReference>
<dbReference type="InterPro" id="IPR005490">
    <property type="entry name" value="LD_TPept_cat_dom"/>
</dbReference>
<sequence length="219" mass="24345">MGKKTVTEVINTYSEPTLEKLAPLFSKEGITYPPKNLALVAFKDTNILELWASNEDSKYKLITSYPIKAASGDLGPKLREGDRQVPEGIYKIIGFNPNSSYHLSMKLNYPNEFDLKHAETEGRSEPGTNIFIHGRAVSIGCLAMGDPAIEQLFSLVYATGRENTTVLISPTDPSKNKLVVPNNSPRWTGDLYQNIEAHYQKVNSKYNKSRHRTASLPAA</sequence>
<accession>A0A4P6P7R7</accession>
<dbReference type="CDD" id="cd16913">
    <property type="entry name" value="YkuD_like"/>
    <property type="match status" value="1"/>
</dbReference>
<dbReference type="OrthoDB" id="9809748at2"/>
<dbReference type="GO" id="GO:0008360">
    <property type="term" value="P:regulation of cell shape"/>
    <property type="evidence" value="ECO:0007669"/>
    <property type="project" value="UniProtKB-UniRule"/>
</dbReference>
<evidence type="ECO:0000256" key="1">
    <source>
        <dbReference type="ARBA" id="ARBA00004752"/>
    </source>
</evidence>
<dbReference type="GO" id="GO:0016740">
    <property type="term" value="F:transferase activity"/>
    <property type="evidence" value="ECO:0007669"/>
    <property type="project" value="UniProtKB-KW"/>
</dbReference>
<dbReference type="AlphaFoldDB" id="A0A4P6P7R7"/>
<dbReference type="PROSITE" id="PS52029">
    <property type="entry name" value="LD_TPASE"/>
    <property type="match status" value="1"/>
</dbReference>
<dbReference type="PANTHER" id="PTHR36699">
    <property type="entry name" value="LD-TRANSPEPTIDASE"/>
    <property type="match status" value="1"/>
</dbReference>
<evidence type="ECO:0000256" key="7">
    <source>
        <dbReference type="PROSITE-ProRule" id="PRU01373"/>
    </source>
</evidence>
<evidence type="ECO:0000256" key="3">
    <source>
        <dbReference type="ARBA" id="ARBA00022679"/>
    </source>
</evidence>
<keyword evidence="6 7" id="KW-0961">Cell wall biogenesis/degradation</keyword>
<feature type="active site" description="Nucleophile" evidence="7">
    <location>
        <position position="141"/>
    </location>
</feature>
<dbReference type="Pfam" id="PF03734">
    <property type="entry name" value="YkuD"/>
    <property type="match status" value="1"/>
</dbReference>
<evidence type="ECO:0000259" key="8">
    <source>
        <dbReference type="PROSITE" id="PS52029"/>
    </source>
</evidence>
<keyword evidence="5 7" id="KW-0573">Peptidoglycan synthesis</keyword>
<dbReference type="GO" id="GO:0071555">
    <property type="term" value="P:cell wall organization"/>
    <property type="evidence" value="ECO:0007669"/>
    <property type="project" value="UniProtKB-UniRule"/>
</dbReference>
<organism evidence="9 10">
    <name type="scientific">Litorilituus sediminis</name>
    <dbReference type="NCBI Taxonomy" id="718192"/>
    <lineage>
        <taxon>Bacteria</taxon>
        <taxon>Pseudomonadati</taxon>
        <taxon>Pseudomonadota</taxon>
        <taxon>Gammaproteobacteria</taxon>
        <taxon>Alteromonadales</taxon>
        <taxon>Colwelliaceae</taxon>
        <taxon>Litorilituus</taxon>
    </lineage>
</organism>
<dbReference type="InterPro" id="IPR038063">
    <property type="entry name" value="Transpep_catalytic_dom"/>
</dbReference>
<dbReference type="KEGG" id="lsd:EMK97_03450"/>
<feature type="active site" description="Proton donor/acceptor" evidence="7">
    <location>
        <position position="133"/>
    </location>
</feature>
<evidence type="ECO:0000313" key="10">
    <source>
        <dbReference type="Proteomes" id="UP000290244"/>
    </source>
</evidence>
<gene>
    <name evidence="9" type="ORF">EMK97_03450</name>
</gene>
<proteinExistence type="inferred from homology"/>
<comment type="similarity">
    <text evidence="2">Belongs to the YkuD family.</text>
</comment>
<evidence type="ECO:0000256" key="5">
    <source>
        <dbReference type="ARBA" id="ARBA00022984"/>
    </source>
</evidence>
<keyword evidence="4 7" id="KW-0133">Cell shape</keyword>
<keyword evidence="3" id="KW-0808">Transferase</keyword>
<keyword evidence="10" id="KW-1185">Reference proteome</keyword>
<dbReference type="GO" id="GO:0009252">
    <property type="term" value="P:peptidoglycan biosynthetic process"/>
    <property type="evidence" value="ECO:0007669"/>
    <property type="project" value="UniProtKB-UniPathway"/>
</dbReference>
<dbReference type="Proteomes" id="UP000290244">
    <property type="component" value="Chromosome"/>
</dbReference>
<dbReference type="EMBL" id="CP034759">
    <property type="protein sequence ID" value="QBG37691.1"/>
    <property type="molecule type" value="Genomic_DNA"/>
</dbReference>
<dbReference type="UniPathway" id="UPA00219"/>
<evidence type="ECO:0000256" key="4">
    <source>
        <dbReference type="ARBA" id="ARBA00022960"/>
    </source>
</evidence>
<reference evidence="9 10" key="1">
    <citation type="submission" date="2018-12" db="EMBL/GenBank/DDBJ databases">
        <title>Complete genome of Litorilituus sediminis.</title>
        <authorList>
            <person name="Liu A."/>
            <person name="Rong J."/>
        </authorList>
    </citation>
    <scope>NUCLEOTIDE SEQUENCE [LARGE SCALE GENOMIC DNA]</scope>
    <source>
        <strain evidence="9 10">JCM 17549</strain>
    </source>
</reference>